<dbReference type="CDD" id="cd03193">
    <property type="entry name" value="GST_C_Metaxin"/>
    <property type="match status" value="1"/>
</dbReference>
<keyword evidence="5" id="KW-0653">Protein transport</keyword>
<comment type="caution">
    <text evidence="11">The sequence shown here is derived from an EMBL/GenBank/DDBJ whole genome shotgun (WGS) entry which is preliminary data.</text>
</comment>
<gene>
    <name evidence="11" type="ORF">MPDQ_000568</name>
</gene>
<accession>A0A507R5C3</accession>
<sequence length="435" mass="47713">MVLELHVWGPAFSLPSIDAQCLAAIAYFSLVVPKDRWVLIASSDPSVSPSNELPALRNGNTWVSRFSNIVDYLRQYSDGEWQLDGELSGLKRADSIAFSSFIEARGQPLLDLSLYVSSRNYFANTSPAYAAILQWPNQWIIPPKVRSAAKARTEHLGLSSLDLVAVEEQKERERSAAVTTGQIPKNLIQRPRDTVSSLLGRTSQQHQFKLDALTTDVFELLETLLADKPYLLTEDRATGLDCLVLGYLSLALFPELPHPWLRDAIRSKAPKLARYTERMRRTCFGSSVTVSDAFKDGNNNIADAVSLPWKAPERVSFTAIGSTLLNTLADATPILKDLRVSKRLREAAESPDSGFSREESKAVTEYARAKKTDLLVSIASVAAGIAALVGYAFHVGLLTVGNPDEEEEEAYEGYEGDGTVEGLSGMQAGDFLSVL</sequence>
<evidence type="ECO:0000313" key="12">
    <source>
        <dbReference type="Proteomes" id="UP000319663"/>
    </source>
</evidence>
<dbReference type="CDD" id="cd03078">
    <property type="entry name" value="GST_N_Metaxin1_like"/>
    <property type="match status" value="1"/>
</dbReference>
<dbReference type="GO" id="GO:0001401">
    <property type="term" value="C:SAM complex"/>
    <property type="evidence" value="ECO:0007669"/>
    <property type="project" value="InterPro"/>
</dbReference>
<evidence type="ECO:0000259" key="10">
    <source>
        <dbReference type="Pfam" id="PF17171"/>
    </source>
</evidence>
<evidence type="ECO:0000259" key="9">
    <source>
        <dbReference type="Pfam" id="PF10568"/>
    </source>
</evidence>
<dbReference type="InterPro" id="IPR033468">
    <property type="entry name" value="Metaxin_GST"/>
</dbReference>
<comment type="subcellular location">
    <subcellularLocation>
        <location evidence="1">Mitochondrion outer membrane</location>
    </subcellularLocation>
</comment>
<dbReference type="GO" id="GO:0007005">
    <property type="term" value="P:mitochondrion organization"/>
    <property type="evidence" value="ECO:0007669"/>
    <property type="project" value="TreeGrafter"/>
</dbReference>
<dbReference type="InterPro" id="IPR019564">
    <property type="entry name" value="Sam37/metaxin_N"/>
</dbReference>
<comment type="similarity">
    <text evidence="2">Belongs to the metaxin family.</text>
</comment>
<feature type="domain" description="Mitochondrial outer membrane transport complex Sam37/metaxin N-terminal" evidence="9">
    <location>
        <begin position="21"/>
        <end position="146"/>
    </location>
</feature>
<evidence type="ECO:0000256" key="6">
    <source>
        <dbReference type="ARBA" id="ARBA00023128"/>
    </source>
</evidence>
<evidence type="ECO:0000256" key="4">
    <source>
        <dbReference type="ARBA" id="ARBA00022787"/>
    </source>
</evidence>
<evidence type="ECO:0000256" key="3">
    <source>
        <dbReference type="ARBA" id="ARBA00022448"/>
    </source>
</evidence>
<keyword evidence="3" id="KW-0813">Transport</keyword>
<evidence type="ECO:0000256" key="1">
    <source>
        <dbReference type="ARBA" id="ARBA00004294"/>
    </source>
</evidence>
<organism evidence="11 12">
    <name type="scientific">Monascus purpureus</name>
    <name type="common">Red mold</name>
    <name type="synonym">Monascus anka</name>
    <dbReference type="NCBI Taxonomy" id="5098"/>
    <lineage>
        <taxon>Eukaryota</taxon>
        <taxon>Fungi</taxon>
        <taxon>Dikarya</taxon>
        <taxon>Ascomycota</taxon>
        <taxon>Pezizomycotina</taxon>
        <taxon>Eurotiomycetes</taxon>
        <taxon>Eurotiomycetidae</taxon>
        <taxon>Eurotiales</taxon>
        <taxon>Aspergillaceae</taxon>
        <taxon>Monascus</taxon>
    </lineage>
</organism>
<evidence type="ECO:0008006" key="13">
    <source>
        <dbReference type="Google" id="ProtNLM"/>
    </source>
</evidence>
<feature type="domain" description="Metaxin glutathione S-transferase" evidence="10">
    <location>
        <begin position="217"/>
        <end position="279"/>
    </location>
</feature>
<dbReference type="SUPFAM" id="SSF47616">
    <property type="entry name" value="GST C-terminal domain-like"/>
    <property type="match status" value="1"/>
</dbReference>
<evidence type="ECO:0000256" key="8">
    <source>
        <dbReference type="SAM" id="Phobius"/>
    </source>
</evidence>
<dbReference type="PANTHER" id="PTHR12289">
    <property type="entry name" value="METAXIN RELATED"/>
    <property type="match status" value="1"/>
</dbReference>
<keyword evidence="4" id="KW-1000">Mitochondrion outer membrane</keyword>
<dbReference type="OrthoDB" id="5835136at2759"/>
<dbReference type="STRING" id="5098.A0A507R5C3"/>
<dbReference type="AlphaFoldDB" id="A0A507R5C3"/>
<evidence type="ECO:0000313" key="11">
    <source>
        <dbReference type="EMBL" id="TQB76261.1"/>
    </source>
</evidence>
<keyword evidence="8" id="KW-0812">Transmembrane</keyword>
<reference evidence="11 12" key="1">
    <citation type="submission" date="2019-06" db="EMBL/GenBank/DDBJ databases">
        <title>Wine fermentation using esterase from Monascus purpureus.</title>
        <authorList>
            <person name="Geng C."/>
            <person name="Zhang Y."/>
        </authorList>
    </citation>
    <scope>NUCLEOTIDE SEQUENCE [LARGE SCALE GENOMIC DNA]</scope>
    <source>
        <strain evidence="11">HQ1</strain>
    </source>
</reference>
<dbReference type="PANTHER" id="PTHR12289:SF41">
    <property type="entry name" value="FAILED AXON CONNECTIONS-RELATED"/>
    <property type="match status" value="1"/>
</dbReference>
<feature type="transmembrane region" description="Helical" evidence="8">
    <location>
        <begin position="12"/>
        <end position="32"/>
    </location>
</feature>
<evidence type="ECO:0000256" key="2">
    <source>
        <dbReference type="ARBA" id="ARBA00009170"/>
    </source>
</evidence>
<dbReference type="EMBL" id="VIFY01000011">
    <property type="protein sequence ID" value="TQB76261.1"/>
    <property type="molecule type" value="Genomic_DNA"/>
</dbReference>
<feature type="transmembrane region" description="Helical" evidence="8">
    <location>
        <begin position="374"/>
        <end position="393"/>
    </location>
</feature>
<dbReference type="GO" id="GO:0015031">
    <property type="term" value="P:protein transport"/>
    <property type="evidence" value="ECO:0007669"/>
    <property type="project" value="UniProtKB-KW"/>
</dbReference>
<proteinExistence type="inferred from homology"/>
<dbReference type="Pfam" id="PF10568">
    <property type="entry name" value="Tom37"/>
    <property type="match status" value="1"/>
</dbReference>
<protein>
    <recommendedName>
        <fullName evidence="13">Mitochondrial outer membrane transport complex Sam37/metaxin N-terminal domain-containing protein</fullName>
    </recommendedName>
</protein>
<evidence type="ECO:0000256" key="7">
    <source>
        <dbReference type="ARBA" id="ARBA00023136"/>
    </source>
</evidence>
<keyword evidence="12" id="KW-1185">Reference proteome</keyword>
<dbReference type="Proteomes" id="UP000319663">
    <property type="component" value="Unassembled WGS sequence"/>
</dbReference>
<dbReference type="Pfam" id="PF17171">
    <property type="entry name" value="GST_C_6"/>
    <property type="match status" value="1"/>
</dbReference>
<keyword evidence="6" id="KW-0496">Mitochondrion</keyword>
<evidence type="ECO:0000256" key="5">
    <source>
        <dbReference type="ARBA" id="ARBA00022927"/>
    </source>
</evidence>
<keyword evidence="8" id="KW-1133">Transmembrane helix</keyword>
<dbReference type="InterPro" id="IPR050931">
    <property type="entry name" value="Mito_Protein_Transport_Metaxin"/>
</dbReference>
<keyword evidence="7 8" id="KW-0472">Membrane</keyword>
<name>A0A507R5C3_MONPU</name>
<dbReference type="InterPro" id="IPR036282">
    <property type="entry name" value="Glutathione-S-Trfase_C_sf"/>
</dbReference>